<dbReference type="GO" id="GO:0003676">
    <property type="term" value="F:nucleic acid binding"/>
    <property type="evidence" value="ECO:0007669"/>
    <property type="project" value="InterPro"/>
</dbReference>
<accession>A0AB39LE31</accession>
<feature type="domain" description="Type II methyltransferase M.TaqI-like" evidence="6">
    <location>
        <begin position="82"/>
        <end position="210"/>
    </location>
</feature>
<dbReference type="InterPro" id="IPR002052">
    <property type="entry name" value="DNA_methylase_N6_adenine_CS"/>
</dbReference>
<evidence type="ECO:0000259" key="6">
    <source>
        <dbReference type="Pfam" id="PF07669"/>
    </source>
</evidence>
<dbReference type="PRINTS" id="PR00507">
    <property type="entry name" value="N12N6MTFRASE"/>
</dbReference>
<dbReference type="PROSITE" id="PS00092">
    <property type="entry name" value="N6_MTASE"/>
    <property type="match status" value="1"/>
</dbReference>
<dbReference type="AlphaFoldDB" id="A0AB39LE31"/>
<evidence type="ECO:0000256" key="3">
    <source>
        <dbReference type="ARBA" id="ARBA00022679"/>
    </source>
</evidence>
<evidence type="ECO:0000256" key="5">
    <source>
        <dbReference type="ARBA" id="ARBA00047942"/>
    </source>
</evidence>
<dbReference type="GO" id="GO:0006304">
    <property type="term" value="P:DNA modification"/>
    <property type="evidence" value="ECO:0007669"/>
    <property type="project" value="InterPro"/>
</dbReference>
<reference evidence="7" key="1">
    <citation type="submission" date="2024-07" db="EMBL/GenBank/DDBJ databases">
        <authorList>
            <person name="Li G."/>
        </authorList>
    </citation>
    <scope>NUCLEOTIDE SEQUENCE</scope>
    <source>
        <strain evidence="7">CP1998</strain>
    </source>
</reference>
<keyword evidence="2 7" id="KW-0489">Methyltransferase</keyword>
<keyword evidence="4" id="KW-0949">S-adenosyl-L-methionine</keyword>
<dbReference type="InterPro" id="IPR029063">
    <property type="entry name" value="SAM-dependent_MTases_sf"/>
</dbReference>
<dbReference type="InterPro" id="IPR011639">
    <property type="entry name" value="MethylTrfase_TaqI-like_dom"/>
</dbReference>
<dbReference type="GO" id="GO:0032259">
    <property type="term" value="P:methylation"/>
    <property type="evidence" value="ECO:0007669"/>
    <property type="project" value="UniProtKB-KW"/>
</dbReference>
<dbReference type="Pfam" id="PF07669">
    <property type="entry name" value="Eco57I"/>
    <property type="match status" value="1"/>
</dbReference>
<dbReference type="Gene3D" id="3.40.50.150">
    <property type="entry name" value="Vaccinia Virus protein VP39"/>
    <property type="match status" value="1"/>
</dbReference>
<organism evidence="7">
    <name type="scientific">Streptococcus sp. CP1998</name>
    <dbReference type="NCBI Taxonomy" id="3238303"/>
    <lineage>
        <taxon>Bacteria</taxon>
        <taxon>Bacillati</taxon>
        <taxon>Bacillota</taxon>
        <taxon>Bacilli</taxon>
        <taxon>Lactobacillales</taxon>
        <taxon>Streptococcaceae</taxon>
        <taxon>Streptococcus</taxon>
    </lineage>
</organism>
<proteinExistence type="predicted"/>
<dbReference type="EC" id="2.1.1.72" evidence="1"/>
<protein>
    <recommendedName>
        <fullName evidence="1">site-specific DNA-methyltransferase (adenine-specific)</fullName>
        <ecNumber evidence="1">2.1.1.72</ecNumber>
    </recommendedName>
</protein>
<dbReference type="RefSeq" id="WP_369088357.1">
    <property type="nucleotide sequence ID" value="NZ_CP163380.1"/>
</dbReference>
<dbReference type="REBASE" id="858668">
    <property type="entry name" value="M.Ssp1998ORF1975P"/>
</dbReference>
<dbReference type="PANTHER" id="PTHR33841">
    <property type="entry name" value="DNA METHYLTRANSFERASE YEEA-RELATED"/>
    <property type="match status" value="1"/>
</dbReference>
<evidence type="ECO:0000256" key="1">
    <source>
        <dbReference type="ARBA" id="ARBA00011900"/>
    </source>
</evidence>
<evidence type="ECO:0000256" key="2">
    <source>
        <dbReference type="ARBA" id="ARBA00022603"/>
    </source>
</evidence>
<comment type="catalytic activity">
    <reaction evidence="5">
        <text>a 2'-deoxyadenosine in DNA + S-adenosyl-L-methionine = an N(6)-methyl-2'-deoxyadenosine in DNA + S-adenosyl-L-homocysteine + H(+)</text>
        <dbReference type="Rhea" id="RHEA:15197"/>
        <dbReference type="Rhea" id="RHEA-COMP:12418"/>
        <dbReference type="Rhea" id="RHEA-COMP:12419"/>
        <dbReference type="ChEBI" id="CHEBI:15378"/>
        <dbReference type="ChEBI" id="CHEBI:57856"/>
        <dbReference type="ChEBI" id="CHEBI:59789"/>
        <dbReference type="ChEBI" id="CHEBI:90615"/>
        <dbReference type="ChEBI" id="CHEBI:90616"/>
        <dbReference type="EC" id="2.1.1.72"/>
    </reaction>
</comment>
<dbReference type="SUPFAM" id="SSF53335">
    <property type="entry name" value="S-adenosyl-L-methionine-dependent methyltransferases"/>
    <property type="match status" value="1"/>
</dbReference>
<dbReference type="InterPro" id="IPR050953">
    <property type="entry name" value="N4_N6_ade-DNA_methylase"/>
</dbReference>
<keyword evidence="3" id="KW-0808">Transferase</keyword>
<dbReference type="PANTHER" id="PTHR33841:SF1">
    <property type="entry name" value="DNA METHYLTRANSFERASE A"/>
    <property type="match status" value="1"/>
</dbReference>
<name>A0AB39LE31_9STRE</name>
<evidence type="ECO:0000256" key="4">
    <source>
        <dbReference type="ARBA" id="ARBA00022691"/>
    </source>
</evidence>
<dbReference type="CDD" id="cd02440">
    <property type="entry name" value="AdoMet_MTases"/>
    <property type="match status" value="1"/>
</dbReference>
<dbReference type="GO" id="GO:0009007">
    <property type="term" value="F:site-specific DNA-methyltransferase (adenine-specific) activity"/>
    <property type="evidence" value="ECO:0007669"/>
    <property type="project" value="UniProtKB-EC"/>
</dbReference>
<sequence>MFGYKNQKREKKIGQFFTDSQTAQFMASMFSFSKNRIRVLDPGAGTGILSAFLEVAKKNDVEYIELILVENNKDVLPILEQNIRVFQDYCKDIELNVEILDENFITEQSLEFSMNTITRYGQFDYIISNPPYLKIPRHSPETLGMESIISGAPNLYFLFMALSAHCLKNSLGEMVFIVPRSWTSGAYFKKFREFIFNNVILTDIHIFNSRDEAFSIEKVLQETVIVKFVKMPKNKQIDIKISTSENNSFQNIQKLYVNHEIIIRGANKYIFIPTSKEEIHLLKKLDSFQDTLPTLGMKLKTGLTVDFKNRERLSEESTEETIPLIYSSNIVNGRVKFPNLKETFQYLLPTKGMMQENKDYLMLKRFTSKEESKRLQPAIYLKDDIHTNYISTDNKLNFIENIDKTHLDRDVVFGLFVIFNSSYYDNYYRILNGSTQVNATEINDMPIPNKKLLKKLGRKLMDSEDFSSQNSDELLEKEVLDYA</sequence>
<evidence type="ECO:0000313" key="7">
    <source>
        <dbReference type="EMBL" id="XDP50787.1"/>
    </source>
</evidence>
<dbReference type="EMBL" id="CP163380">
    <property type="protein sequence ID" value="XDP50787.1"/>
    <property type="molecule type" value="Genomic_DNA"/>
</dbReference>
<gene>
    <name evidence="7" type="ORF">AB4X21_01975</name>
</gene>